<comment type="function">
    <text evidence="5">Required for morphogenesis and for the elongation of the flagellar filament by facilitating polymerization of the flagellin monomers at the tip of growing filament. Forms a capping structure, which prevents flagellin subunits (transported through the central channel of the flagellum) from leaking out without polymerization at the distal end.</text>
</comment>
<feature type="domain" description="Flagellar hook-associated protein 2 C-terminal" evidence="7">
    <location>
        <begin position="219"/>
        <end position="413"/>
    </location>
</feature>
<evidence type="ECO:0000259" key="6">
    <source>
        <dbReference type="Pfam" id="PF02465"/>
    </source>
</evidence>
<comment type="subunit">
    <text evidence="2 5">Homopentamer.</text>
</comment>
<dbReference type="RefSeq" id="WP_160410612.1">
    <property type="nucleotide sequence ID" value="NZ_WSES01000010.1"/>
</dbReference>
<keyword evidence="8" id="KW-0966">Cell projection</keyword>
<dbReference type="EMBL" id="WSES01000010">
    <property type="protein sequence ID" value="MVW64007.1"/>
    <property type="molecule type" value="Genomic_DNA"/>
</dbReference>
<dbReference type="Proteomes" id="UP000443353">
    <property type="component" value="Unassembled WGS sequence"/>
</dbReference>
<keyword evidence="5" id="KW-0964">Secreted</keyword>
<evidence type="ECO:0000256" key="4">
    <source>
        <dbReference type="ARBA" id="ARBA00023143"/>
    </source>
</evidence>
<dbReference type="AlphaFoldDB" id="A0A7X3KAU0"/>
<dbReference type="InterPro" id="IPR010809">
    <property type="entry name" value="FliD_C"/>
</dbReference>
<dbReference type="PANTHER" id="PTHR30288:SF0">
    <property type="entry name" value="FLAGELLAR HOOK-ASSOCIATED PROTEIN 2"/>
    <property type="match status" value="1"/>
</dbReference>
<comment type="subcellular location">
    <subcellularLocation>
        <location evidence="5">Secreted</location>
    </subcellularLocation>
    <subcellularLocation>
        <location evidence="5">Bacterial flagellum</location>
    </subcellularLocation>
</comment>
<keyword evidence="8" id="KW-0969">Cilium</keyword>
<sequence length="437" mass="43440">MTTTISSRTTANANQGLADLYGAAVKSLSARNTGLQDIDAQIKRDDARLSTLGRLANVLDDVRSVAGTLAASGLKLATQVDGKVLDARITASGAAAGTHKIDVKQLAQAQQLVTIRVPTATTTIGSGAPTVVRIEAGGSTQTIRIGAPDNTPDGIAAAFKAAGIDAKLVSDDKGVALSLTSQPGAGNAMRIGVSGDPALQALLSYQPGTRGAVTQASAAQDAVVNVDGKTVTSGSNKLTGAIAGVTLDLKAKGAGTVTLAGDNTAIAKNVKAFADAVNALPGRLAALKTGDPASDRTLAQIQDQVTRLVGGVDPAALAAIGVSAKNGKLAVDAAKLDAAIAADPDRVAKLFANGGSGLADKVGAGIAQQLATGGTLAGQAAAVAKDRDTLADKKTQMTQAVNAQASSLVQQYANAGSNSLFGLMNGGRPMSAFDFLA</sequence>
<dbReference type="PANTHER" id="PTHR30288">
    <property type="entry name" value="FLAGELLAR CAP/ASSEMBLY PROTEIN FLID"/>
    <property type="match status" value="1"/>
</dbReference>
<comment type="caution">
    <text evidence="8">The sequence shown here is derived from an EMBL/GenBank/DDBJ whole genome shotgun (WGS) entry which is preliminary data.</text>
</comment>
<feature type="domain" description="Flagellar hook-associated protein 2 N-terminal" evidence="6">
    <location>
        <begin position="28"/>
        <end position="110"/>
    </location>
</feature>
<keyword evidence="9" id="KW-1185">Reference proteome</keyword>
<evidence type="ECO:0000256" key="3">
    <source>
        <dbReference type="ARBA" id="ARBA00023054"/>
    </source>
</evidence>
<keyword evidence="4 5" id="KW-0975">Bacterial flagellum</keyword>
<evidence type="ECO:0000313" key="9">
    <source>
        <dbReference type="Proteomes" id="UP000443353"/>
    </source>
</evidence>
<accession>A0A7X3KAU0</accession>
<evidence type="ECO:0000259" key="7">
    <source>
        <dbReference type="Pfam" id="PF07195"/>
    </source>
</evidence>
<dbReference type="InterPro" id="IPR003481">
    <property type="entry name" value="FliD_N"/>
</dbReference>
<gene>
    <name evidence="8" type="primary">fliD</name>
    <name evidence="8" type="ORF">GPY61_29165</name>
</gene>
<organism evidence="8 9">
    <name type="scientific">Massilia cellulosiltytica</name>
    <dbReference type="NCBI Taxonomy" id="2683234"/>
    <lineage>
        <taxon>Bacteria</taxon>
        <taxon>Pseudomonadati</taxon>
        <taxon>Pseudomonadota</taxon>
        <taxon>Betaproteobacteria</taxon>
        <taxon>Burkholderiales</taxon>
        <taxon>Oxalobacteraceae</taxon>
        <taxon>Telluria group</taxon>
        <taxon>Massilia</taxon>
    </lineage>
</organism>
<keyword evidence="8" id="KW-0282">Flagellum</keyword>
<evidence type="ECO:0000256" key="1">
    <source>
        <dbReference type="ARBA" id="ARBA00009764"/>
    </source>
</evidence>
<dbReference type="GO" id="GO:0071973">
    <property type="term" value="P:bacterial-type flagellum-dependent cell motility"/>
    <property type="evidence" value="ECO:0007669"/>
    <property type="project" value="TreeGrafter"/>
</dbReference>
<dbReference type="Pfam" id="PF02465">
    <property type="entry name" value="FliD_N"/>
    <property type="match status" value="1"/>
</dbReference>
<dbReference type="GO" id="GO:0009421">
    <property type="term" value="C:bacterial-type flagellum filament cap"/>
    <property type="evidence" value="ECO:0007669"/>
    <property type="project" value="InterPro"/>
</dbReference>
<proteinExistence type="inferred from homology"/>
<dbReference type="GO" id="GO:0009424">
    <property type="term" value="C:bacterial-type flagellum hook"/>
    <property type="evidence" value="ECO:0007669"/>
    <property type="project" value="UniProtKB-UniRule"/>
</dbReference>
<evidence type="ECO:0000256" key="5">
    <source>
        <dbReference type="RuleBase" id="RU362066"/>
    </source>
</evidence>
<dbReference type="InterPro" id="IPR040026">
    <property type="entry name" value="FliD"/>
</dbReference>
<keyword evidence="3" id="KW-0175">Coiled coil</keyword>
<dbReference type="Pfam" id="PF07195">
    <property type="entry name" value="FliD_C"/>
    <property type="match status" value="1"/>
</dbReference>
<protein>
    <recommendedName>
        <fullName evidence="5">Flagellar hook-associated protein 2</fullName>
        <shortName evidence="5">HAP2</shortName>
    </recommendedName>
    <alternativeName>
        <fullName evidence="5">Flagellar cap protein</fullName>
    </alternativeName>
</protein>
<dbReference type="GO" id="GO:0007155">
    <property type="term" value="P:cell adhesion"/>
    <property type="evidence" value="ECO:0007669"/>
    <property type="project" value="InterPro"/>
</dbReference>
<comment type="similarity">
    <text evidence="1 5">Belongs to the FliD family.</text>
</comment>
<evidence type="ECO:0000256" key="2">
    <source>
        <dbReference type="ARBA" id="ARBA00011255"/>
    </source>
</evidence>
<dbReference type="GO" id="GO:0005576">
    <property type="term" value="C:extracellular region"/>
    <property type="evidence" value="ECO:0007669"/>
    <property type="project" value="UniProtKB-SubCell"/>
</dbReference>
<name>A0A7X3KAU0_9BURK</name>
<reference evidence="8 9" key="1">
    <citation type="submission" date="2019-12" db="EMBL/GenBank/DDBJ databases">
        <authorList>
            <person name="Li C."/>
            <person name="Zhao J."/>
        </authorList>
    </citation>
    <scope>NUCLEOTIDE SEQUENCE [LARGE SCALE GENOMIC DNA]</scope>
    <source>
        <strain evidence="8 9">NEAU-DD11</strain>
    </source>
</reference>
<evidence type="ECO:0000313" key="8">
    <source>
        <dbReference type="EMBL" id="MVW64007.1"/>
    </source>
</evidence>